<evidence type="ECO:0000313" key="2">
    <source>
        <dbReference type="Proteomes" id="UP000260680"/>
    </source>
</evidence>
<proteinExistence type="predicted"/>
<accession>A0A3E2N5C2</accession>
<name>A0A3E2N5C2_9FIRM</name>
<organism evidence="1 2">
    <name type="scientific">Lacrimispora amygdalina</name>
    <dbReference type="NCBI Taxonomy" id="253257"/>
    <lineage>
        <taxon>Bacteria</taxon>
        <taxon>Bacillati</taxon>
        <taxon>Bacillota</taxon>
        <taxon>Clostridia</taxon>
        <taxon>Lachnospirales</taxon>
        <taxon>Lachnospiraceae</taxon>
        <taxon>Lacrimispora</taxon>
    </lineage>
</organism>
<comment type="caution">
    <text evidence="1">The sequence shown here is derived from an EMBL/GenBank/DDBJ whole genome shotgun (WGS) entry which is preliminary data.</text>
</comment>
<dbReference type="OrthoDB" id="9769734at2"/>
<sequence>MLHEDQGSSAQRIEVRIQKEIEALVSEISKVLKKHGREKDTRVYFIADHGSTQILPSQPNGIDPKYYKDKAEESDYRFIEVGDEDYENTKAAIGSLCYALDKKRYGTENSFFIARGYNRFIKNDLKGYVHGGITPEEAIVPFARFSYDMDMCKNPEIMLVNDNLRFAVKLKLTFLVKNYNEFPVENVEIIIQNGNIKYSKPIAVSISGLETTTIDIQDARITKSMDKKNNERMIITVNYSANGRKHSYQSEIAMSIKSAQSSGTDLSDLI</sequence>
<evidence type="ECO:0000313" key="1">
    <source>
        <dbReference type="EMBL" id="RFZ76180.1"/>
    </source>
</evidence>
<dbReference type="Proteomes" id="UP000260680">
    <property type="component" value="Unassembled WGS sequence"/>
</dbReference>
<protein>
    <recommendedName>
        <fullName evidence="3">PglZ domain-containing protein</fullName>
    </recommendedName>
</protein>
<evidence type="ECO:0008006" key="3">
    <source>
        <dbReference type="Google" id="ProtNLM"/>
    </source>
</evidence>
<dbReference type="Pfam" id="PF08665">
    <property type="entry name" value="PglZ"/>
    <property type="match status" value="1"/>
</dbReference>
<reference evidence="1 2" key="1">
    <citation type="submission" date="2018-07" db="EMBL/GenBank/DDBJ databases">
        <title>New species, Clostridium PI-S10-A1B.</title>
        <authorList>
            <person name="Krishna G."/>
            <person name="Summeta K."/>
            <person name="Shikha S."/>
            <person name="Prabhu P.B."/>
            <person name="Suresh K."/>
        </authorList>
    </citation>
    <scope>NUCLEOTIDE SEQUENCE [LARGE SCALE GENOMIC DNA]</scope>
    <source>
        <strain evidence="1 2">PI-S10-A1B</strain>
    </source>
</reference>
<dbReference type="RefSeq" id="WP_117419671.1">
    <property type="nucleotide sequence ID" value="NZ_QOHO01000102.1"/>
</dbReference>
<dbReference type="AlphaFoldDB" id="A0A3E2N5C2"/>
<dbReference type="EMBL" id="QOHO01000102">
    <property type="protein sequence ID" value="RFZ76180.1"/>
    <property type="molecule type" value="Genomic_DNA"/>
</dbReference>
<gene>
    <name evidence="1" type="ORF">DS742_25105</name>
</gene>